<dbReference type="PANTHER" id="PTHR20903">
    <property type="entry name" value="PREFOLDIN SUBUNIT 1-RELATED"/>
    <property type="match status" value="1"/>
</dbReference>
<dbReference type="Gramene" id="EME30530">
    <property type="protein sequence ID" value="EME30530"/>
    <property type="gene ID" value="Gasu_22020"/>
</dbReference>
<dbReference type="GO" id="GO:0016272">
    <property type="term" value="C:prefoldin complex"/>
    <property type="evidence" value="ECO:0007669"/>
    <property type="project" value="InterPro"/>
</dbReference>
<comment type="similarity">
    <text evidence="1">Belongs to the prefoldin subunit beta family.</text>
</comment>
<dbReference type="RefSeq" id="XP_005707050.1">
    <property type="nucleotide sequence ID" value="XM_005706993.1"/>
</dbReference>
<dbReference type="Pfam" id="PF01920">
    <property type="entry name" value="Prefoldin_2"/>
    <property type="match status" value="1"/>
</dbReference>
<protein>
    <recommendedName>
        <fullName evidence="6">Prefoldin subunit 1</fullName>
    </recommendedName>
</protein>
<dbReference type="Proteomes" id="UP000030680">
    <property type="component" value="Unassembled WGS sequence"/>
</dbReference>
<gene>
    <name evidence="4" type="ORF">Gasu_22020</name>
</gene>
<sequence>MEETVGQLRKEDLQRLYELQRHIYTLASQIESLEREKRIKEITLQQLQASTHHKPTVYQSVGRLFVLEDYDTLISSLNKEMEILGEQIRTKQKLKSQFEAKWESSRLTSVPKT</sequence>
<reference evidence="5" key="1">
    <citation type="journal article" date="2013" name="Science">
        <title>Gene transfer from bacteria and archaea facilitated evolution of an extremophilic eukaryote.</title>
        <authorList>
            <person name="Schonknecht G."/>
            <person name="Chen W.H."/>
            <person name="Ternes C.M."/>
            <person name="Barbier G.G."/>
            <person name="Shrestha R.P."/>
            <person name="Stanke M."/>
            <person name="Brautigam A."/>
            <person name="Baker B.J."/>
            <person name="Banfield J.F."/>
            <person name="Garavito R.M."/>
            <person name="Carr K."/>
            <person name="Wilkerson C."/>
            <person name="Rensing S.A."/>
            <person name="Gagneul D."/>
            <person name="Dickenson N.E."/>
            <person name="Oesterhelt C."/>
            <person name="Lercher M.J."/>
            <person name="Weber A.P."/>
        </authorList>
    </citation>
    <scope>NUCLEOTIDE SEQUENCE [LARGE SCALE GENOMIC DNA]</scope>
    <source>
        <strain evidence="5">074W</strain>
    </source>
</reference>
<dbReference type="InterPro" id="IPR002777">
    <property type="entry name" value="PFD_beta-like"/>
</dbReference>
<evidence type="ECO:0008006" key="6">
    <source>
        <dbReference type="Google" id="ProtNLM"/>
    </source>
</evidence>
<dbReference type="Gene3D" id="1.10.287.370">
    <property type="match status" value="1"/>
</dbReference>
<dbReference type="KEGG" id="gsl:Gasu_22020"/>
<dbReference type="PANTHER" id="PTHR20903:SF0">
    <property type="entry name" value="PREFOLDIN SUBUNIT 1"/>
    <property type="match status" value="1"/>
</dbReference>
<dbReference type="GeneID" id="17089254"/>
<keyword evidence="5" id="KW-1185">Reference proteome</keyword>
<organism evidence="4 5">
    <name type="scientific">Galdieria sulphuraria</name>
    <name type="common">Red alga</name>
    <dbReference type="NCBI Taxonomy" id="130081"/>
    <lineage>
        <taxon>Eukaryota</taxon>
        <taxon>Rhodophyta</taxon>
        <taxon>Bangiophyceae</taxon>
        <taxon>Galdieriales</taxon>
        <taxon>Galdieriaceae</taxon>
        <taxon>Galdieria</taxon>
    </lineage>
</organism>
<dbReference type="GO" id="GO:0051082">
    <property type="term" value="F:unfolded protein binding"/>
    <property type="evidence" value="ECO:0007669"/>
    <property type="project" value="InterPro"/>
</dbReference>
<evidence type="ECO:0000256" key="2">
    <source>
        <dbReference type="ARBA" id="ARBA00023186"/>
    </source>
</evidence>
<feature type="coiled-coil region" evidence="3">
    <location>
        <begin position="30"/>
        <end position="87"/>
    </location>
</feature>
<evidence type="ECO:0000256" key="3">
    <source>
        <dbReference type="SAM" id="Coils"/>
    </source>
</evidence>
<evidence type="ECO:0000256" key="1">
    <source>
        <dbReference type="ARBA" id="ARBA00008045"/>
    </source>
</evidence>
<keyword evidence="2" id="KW-0143">Chaperone</keyword>
<dbReference type="AlphaFoldDB" id="M2X2C4"/>
<accession>M2X2C4</accession>
<evidence type="ECO:0000313" key="5">
    <source>
        <dbReference type="Proteomes" id="UP000030680"/>
    </source>
</evidence>
<dbReference type="GO" id="GO:0005737">
    <property type="term" value="C:cytoplasm"/>
    <property type="evidence" value="ECO:0007669"/>
    <property type="project" value="TreeGrafter"/>
</dbReference>
<name>M2X2C4_GALSU</name>
<dbReference type="EMBL" id="KB454499">
    <property type="protein sequence ID" value="EME30530.1"/>
    <property type="molecule type" value="Genomic_DNA"/>
</dbReference>
<proteinExistence type="inferred from homology"/>
<dbReference type="SUPFAM" id="SSF46579">
    <property type="entry name" value="Prefoldin"/>
    <property type="match status" value="1"/>
</dbReference>
<evidence type="ECO:0000313" key="4">
    <source>
        <dbReference type="EMBL" id="EME30530.1"/>
    </source>
</evidence>
<keyword evidence="3" id="KW-0175">Coiled coil</keyword>
<dbReference type="OrthoDB" id="2015447at2759"/>
<dbReference type="InterPro" id="IPR009053">
    <property type="entry name" value="Prefoldin"/>
</dbReference>
<dbReference type="GO" id="GO:0044183">
    <property type="term" value="F:protein folding chaperone"/>
    <property type="evidence" value="ECO:0007669"/>
    <property type="project" value="TreeGrafter"/>
</dbReference>